<protein>
    <submittedName>
        <fullName evidence="1">Reverse transcriptase</fullName>
    </submittedName>
</protein>
<dbReference type="AlphaFoldDB" id="A0A545W425"/>
<proteinExistence type="predicted"/>
<dbReference type="PANTHER" id="PTHR37015:SF2">
    <property type="entry name" value="REVERSE TRANSCRIPTASE DOMAIN-CONTAINING PROTEIN"/>
    <property type="match status" value="1"/>
</dbReference>
<sequence>MATTTASSSAAILSTMKHVTANKWDKAEARLKDIKGYVRDAEASLVYGPGSPDADQHHLEADVVRLLGFVRKAYAGAPSMDVGIRAGLRAKGGKSRSMASFESLEERLKTIERMIYNAKYSSGFSASAALSWRDELLAYLRQSQRRMEYTILFGRLTNEWTNFRFGQLSNTIASAKQSSDAASDDDESAVSIGRKEMHEQRQVWENLVTNLRTSDKDEIVQFLDEIFHSGPPHSKKSSPIEELTDLRTTLLREMRTSISDDAKVAIHVSVATVKAAIQAILHADQLTSEKRRAMIDLSNRQDVLSEIADILNIDLKLAALERWSWGDTPIRAQMRKAINGKYRVYMDIELLDSILIQCVGQSVSVHISNALQKAWIPAVASVWKAKEDQSHTAAIKAHIPDFTTQDAANSTRHLRNDIYKKIFFSPRLPTSMTDENGGVGRYDHDGSDVSECQVQTNLTNLKNGPRNVINLRTDILRVCAAEMGVQRIVHGQFCLLQSDFEWFGPSLPHSTLTTIMEYFHFPKQLVRFTKAFLDMHIQFQEDGADGTVLTRKTGIPVSFQLTDGISELLLFVLDFAVNQKTGGSHLYRNHDDLWFWGQPSQCAAAWETIREFTRVMGLELNKDKTAFAHAFDESNPRFKPALEKEELASLPAGTVKWGFLLFEEKEWKWTANKAAIEDHMDELRFQLKTRTSVMSHVQAYNAYIKNFLPNNFGPVIVGLGDDHPIMVLEALQYAQRYLYRSDSGEKSSSNVASHVRRMIQERFGTENPDPVPDCFLYLGVEQGGLGLANPAPAFAQFIQLTKSDDLEDDQKPLPPMENALKRLNSTISEDYRNESKKFLSRVNSKRHNGRMGYRQLVYEDSDGDGDLPSLTRMLDGTPQFMSFSTYMGTTEEQSSAMREFYEVLLAEPAADWSVSNSTWAANMFDSELEGLFGGYIAEQEFLSLGLYRTLAEEKVRWSG</sequence>
<dbReference type="EMBL" id="SPUK01000004">
    <property type="protein sequence ID" value="TQV98175.1"/>
    <property type="molecule type" value="Genomic_DNA"/>
</dbReference>
<organism evidence="1 2">
    <name type="scientific">Cordyceps javanica</name>
    <dbReference type="NCBI Taxonomy" id="43265"/>
    <lineage>
        <taxon>Eukaryota</taxon>
        <taxon>Fungi</taxon>
        <taxon>Dikarya</taxon>
        <taxon>Ascomycota</taxon>
        <taxon>Pezizomycotina</taxon>
        <taxon>Sordariomycetes</taxon>
        <taxon>Hypocreomycetidae</taxon>
        <taxon>Hypocreales</taxon>
        <taxon>Cordycipitaceae</taxon>
        <taxon>Cordyceps</taxon>
    </lineage>
</organism>
<dbReference type="GO" id="GO:0003964">
    <property type="term" value="F:RNA-directed DNA polymerase activity"/>
    <property type="evidence" value="ECO:0007669"/>
    <property type="project" value="UniProtKB-KW"/>
</dbReference>
<evidence type="ECO:0000313" key="1">
    <source>
        <dbReference type="EMBL" id="TQV98175.1"/>
    </source>
</evidence>
<accession>A0A545W425</accession>
<dbReference type="Proteomes" id="UP000315783">
    <property type="component" value="Unassembled WGS sequence"/>
</dbReference>
<keyword evidence="1" id="KW-0548">Nucleotidyltransferase</keyword>
<dbReference type="PANTHER" id="PTHR37015">
    <property type="entry name" value="REVERSE TRANSCRIPTASE DOMAIN-CONTAINING PROTEIN"/>
    <property type="match status" value="1"/>
</dbReference>
<keyword evidence="2" id="KW-1185">Reference proteome</keyword>
<comment type="caution">
    <text evidence="1">The sequence shown here is derived from an EMBL/GenBank/DDBJ whole genome shotgun (WGS) entry which is preliminary data.</text>
</comment>
<dbReference type="STRING" id="43265.A0A545W425"/>
<dbReference type="OrthoDB" id="74545at2759"/>
<keyword evidence="1" id="KW-0695">RNA-directed DNA polymerase</keyword>
<keyword evidence="1" id="KW-0808">Transferase</keyword>
<reference evidence="1 2" key="1">
    <citation type="journal article" date="2019" name="Appl. Microbiol. Biotechnol.">
        <title>Genome sequence of Isaria javanica and comparative genome analysis insights into family S53 peptidase evolution in fungal entomopathogens.</title>
        <authorList>
            <person name="Lin R."/>
            <person name="Zhang X."/>
            <person name="Xin B."/>
            <person name="Zou M."/>
            <person name="Gao Y."/>
            <person name="Qin F."/>
            <person name="Hu Q."/>
            <person name="Xie B."/>
            <person name="Cheng X."/>
        </authorList>
    </citation>
    <scope>NUCLEOTIDE SEQUENCE [LARGE SCALE GENOMIC DNA]</scope>
    <source>
        <strain evidence="1 2">IJ1G</strain>
    </source>
</reference>
<name>A0A545W425_9HYPO</name>
<evidence type="ECO:0000313" key="2">
    <source>
        <dbReference type="Proteomes" id="UP000315783"/>
    </source>
</evidence>
<gene>
    <name evidence="1" type="ORF">IF1G_03918</name>
</gene>